<dbReference type="GO" id="GO:0006508">
    <property type="term" value="P:proteolysis"/>
    <property type="evidence" value="ECO:0007669"/>
    <property type="project" value="UniProtKB-KW"/>
</dbReference>
<evidence type="ECO:0000256" key="3">
    <source>
        <dbReference type="ARBA" id="ARBA00022801"/>
    </source>
</evidence>
<accession>A0A5P8E7P6</accession>
<gene>
    <name evidence="8" type="ORF">C7Y71_007695</name>
</gene>
<dbReference type="PANTHER" id="PTHR32060:SF30">
    <property type="entry name" value="CARBOXY-TERMINAL PROCESSING PROTEASE CTPA"/>
    <property type="match status" value="1"/>
</dbReference>
<dbReference type="NCBIfam" id="TIGR00225">
    <property type="entry name" value="prc"/>
    <property type="match status" value="1"/>
</dbReference>
<dbReference type="GO" id="GO:0008236">
    <property type="term" value="F:serine-type peptidase activity"/>
    <property type="evidence" value="ECO:0007669"/>
    <property type="project" value="UniProtKB-KW"/>
</dbReference>
<evidence type="ECO:0000256" key="2">
    <source>
        <dbReference type="ARBA" id="ARBA00022670"/>
    </source>
</evidence>
<dbReference type="EMBL" id="CP033459">
    <property type="protein sequence ID" value="QFQ12910.1"/>
    <property type="molecule type" value="Genomic_DNA"/>
</dbReference>
<dbReference type="InterPro" id="IPR036034">
    <property type="entry name" value="PDZ_sf"/>
</dbReference>
<dbReference type="Proteomes" id="UP000249375">
    <property type="component" value="Chromosome"/>
</dbReference>
<dbReference type="Pfam" id="PF22694">
    <property type="entry name" value="CtpB_N-like"/>
    <property type="match status" value="1"/>
</dbReference>
<dbReference type="CDD" id="cd07560">
    <property type="entry name" value="Peptidase_S41_CPP"/>
    <property type="match status" value="1"/>
</dbReference>
<feature type="signal peptide" evidence="6">
    <location>
        <begin position="1"/>
        <end position="21"/>
    </location>
</feature>
<dbReference type="GO" id="GO:0007165">
    <property type="term" value="P:signal transduction"/>
    <property type="evidence" value="ECO:0007669"/>
    <property type="project" value="TreeGrafter"/>
</dbReference>
<dbReference type="OrthoDB" id="9812068at2"/>
<protein>
    <submittedName>
        <fullName evidence="8">S41 family peptidase</fullName>
    </submittedName>
</protein>
<dbReference type="GO" id="GO:0030288">
    <property type="term" value="C:outer membrane-bounded periplasmic space"/>
    <property type="evidence" value="ECO:0007669"/>
    <property type="project" value="TreeGrafter"/>
</dbReference>
<dbReference type="InterPro" id="IPR004447">
    <property type="entry name" value="Peptidase_S41A"/>
</dbReference>
<dbReference type="RefSeq" id="WP_111897980.1">
    <property type="nucleotide sequence ID" value="NZ_CP033459.1"/>
</dbReference>
<keyword evidence="3 5" id="KW-0378">Hydrolase</keyword>
<evidence type="ECO:0000259" key="7">
    <source>
        <dbReference type="PROSITE" id="PS50106"/>
    </source>
</evidence>
<dbReference type="CDD" id="cd06782">
    <property type="entry name" value="cpPDZ_CPP-like"/>
    <property type="match status" value="1"/>
</dbReference>
<dbReference type="PANTHER" id="PTHR32060">
    <property type="entry name" value="TAIL-SPECIFIC PROTEASE"/>
    <property type="match status" value="1"/>
</dbReference>
<dbReference type="Gene3D" id="2.30.42.10">
    <property type="match status" value="1"/>
</dbReference>
<proteinExistence type="inferred from homology"/>
<sequence>MKKYFLLLIAMAICAIGNAQFRPGRMPVDENQINKIAQAYAFINMFYVDSISAEKTAEDAINGMLEKLDPHSSYTNAEETRRMNESMQGGFGGIGVQFNMLDDTLVVMQVVKGGPSEKAGILPGDRITEVNGITLAGVKMKRDTIMKNLRGEEGTKAVLKVVRRGVNKIMTFKLIRGQIPTPTLDAYYMIKPGIGYIHLDRFGATSADEVKKAIKDLQKQGMTKLIFDLQANGGGYLDAAVDIASHFLPEQKLVVYTEGRVQSRTNLMSKGGGVFQEGGLAILVDETTASASEIVSGAVQDYDRGIIVGRRTFGKGLVQRPVPLNDGSMIRLTIAHYYTPTGRCIQKPYEKGKKEDYYKDFEERYDHGELISLDSIHLDSTQVYETFGKGRKVYGGGGIMPDYFVPLDTTKVTKYHMKLRRTDIITSEVLRFSDQHRNELKAAYPEFIDYIDFYEVPQSLSDSIRAKAKAKGIEPESEEEWNKTQRDLKTNLKALIAYDIWDRNEYFKLLNKNSDIVKKALEVLETEGE</sequence>
<dbReference type="InterPro" id="IPR001478">
    <property type="entry name" value="PDZ"/>
</dbReference>
<feature type="chain" id="PRO_5024442517" evidence="6">
    <location>
        <begin position="22"/>
        <end position="529"/>
    </location>
</feature>
<keyword evidence="6" id="KW-0732">Signal</keyword>
<comment type="similarity">
    <text evidence="1 5">Belongs to the peptidase S41A family.</text>
</comment>
<reference evidence="8 9" key="1">
    <citation type="submission" date="2018-11" db="EMBL/GenBank/DDBJ databases">
        <authorList>
            <person name="Na S.W."/>
            <person name="Baik M."/>
        </authorList>
    </citation>
    <scope>NUCLEOTIDE SEQUENCE [LARGE SCALE GENOMIC DNA]</scope>
    <source>
        <strain evidence="8 9">E39</strain>
    </source>
</reference>
<keyword evidence="2 5" id="KW-0645">Protease</keyword>
<dbReference type="PROSITE" id="PS50106">
    <property type="entry name" value="PDZ"/>
    <property type="match status" value="1"/>
</dbReference>
<keyword evidence="4 5" id="KW-0720">Serine protease</keyword>
<dbReference type="InterPro" id="IPR005151">
    <property type="entry name" value="Tail-specific_protease"/>
</dbReference>
<name>A0A5P8E7P6_9BACT</name>
<dbReference type="Pfam" id="PF03572">
    <property type="entry name" value="Peptidase_S41"/>
    <property type="match status" value="1"/>
</dbReference>
<evidence type="ECO:0000313" key="9">
    <source>
        <dbReference type="Proteomes" id="UP000249375"/>
    </source>
</evidence>
<dbReference type="Pfam" id="PF13180">
    <property type="entry name" value="PDZ_2"/>
    <property type="match status" value="1"/>
</dbReference>
<dbReference type="Gene3D" id="3.30.750.44">
    <property type="match status" value="1"/>
</dbReference>
<dbReference type="SUPFAM" id="SSF50156">
    <property type="entry name" value="PDZ domain-like"/>
    <property type="match status" value="1"/>
</dbReference>
<dbReference type="Gene3D" id="3.90.226.10">
    <property type="entry name" value="2-enoyl-CoA Hydratase, Chain A, domain 1"/>
    <property type="match status" value="1"/>
</dbReference>
<dbReference type="SMART" id="SM00228">
    <property type="entry name" value="PDZ"/>
    <property type="match status" value="1"/>
</dbReference>
<dbReference type="KEGG" id="alq:C7Y71_007695"/>
<feature type="domain" description="PDZ" evidence="7">
    <location>
        <begin position="80"/>
        <end position="138"/>
    </location>
</feature>
<dbReference type="AlphaFoldDB" id="A0A5P8E7P6"/>
<dbReference type="InterPro" id="IPR055210">
    <property type="entry name" value="CtpA/B_N"/>
</dbReference>
<evidence type="ECO:0000313" key="8">
    <source>
        <dbReference type="EMBL" id="QFQ12910.1"/>
    </source>
</evidence>
<keyword evidence="9" id="KW-1185">Reference proteome</keyword>
<dbReference type="GO" id="GO:0004175">
    <property type="term" value="F:endopeptidase activity"/>
    <property type="evidence" value="ECO:0007669"/>
    <property type="project" value="TreeGrafter"/>
</dbReference>
<evidence type="ECO:0000256" key="4">
    <source>
        <dbReference type="ARBA" id="ARBA00022825"/>
    </source>
</evidence>
<evidence type="ECO:0000256" key="5">
    <source>
        <dbReference type="RuleBase" id="RU004404"/>
    </source>
</evidence>
<evidence type="ECO:0000256" key="1">
    <source>
        <dbReference type="ARBA" id="ARBA00009179"/>
    </source>
</evidence>
<organism evidence="8 9">
    <name type="scientific">Pseudoprevotella muciniphila</name>
    <dbReference type="NCBI Taxonomy" id="2133944"/>
    <lineage>
        <taxon>Bacteria</taxon>
        <taxon>Pseudomonadati</taxon>
        <taxon>Bacteroidota</taxon>
        <taxon>Bacteroidia</taxon>
        <taxon>Bacteroidales</taxon>
        <taxon>Prevotellaceae</taxon>
        <taxon>Pseudoprevotella</taxon>
    </lineage>
</organism>
<dbReference type="SMART" id="SM00245">
    <property type="entry name" value="TSPc"/>
    <property type="match status" value="1"/>
</dbReference>
<evidence type="ECO:0000256" key="6">
    <source>
        <dbReference type="SAM" id="SignalP"/>
    </source>
</evidence>
<dbReference type="InterPro" id="IPR029045">
    <property type="entry name" value="ClpP/crotonase-like_dom_sf"/>
</dbReference>
<dbReference type="SUPFAM" id="SSF52096">
    <property type="entry name" value="ClpP/crotonase"/>
    <property type="match status" value="1"/>
</dbReference>